<reference evidence="2" key="1">
    <citation type="journal article" date="2022" name="Mol. Ecol. Resour.">
        <title>The genomes of chicory, endive, great burdock and yacon provide insights into Asteraceae palaeo-polyploidization history and plant inulin production.</title>
        <authorList>
            <person name="Fan W."/>
            <person name="Wang S."/>
            <person name="Wang H."/>
            <person name="Wang A."/>
            <person name="Jiang F."/>
            <person name="Liu H."/>
            <person name="Zhao H."/>
            <person name="Xu D."/>
            <person name="Zhang Y."/>
        </authorList>
    </citation>
    <scope>NUCLEOTIDE SEQUENCE [LARGE SCALE GENOMIC DNA]</scope>
    <source>
        <strain evidence="2">cv. Yunnan</strain>
    </source>
</reference>
<dbReference type="Proteomes" id="UP001056120">
    <property type="component" value="Linkage Group LG14"/>
</dbReference>
<organism evidence="1 2">
    <name type="scientific">Smallanthus sonchifolius</name>
    <dbReference type="NCBI Taxonomy" id="185202"/>
    <lineage>
        <taxon>Eukaryota</taxon>
        <taxon>Viridiplantae</taxon>
        <taxon>Streptophyta</taxon>
        <taxon>Embryophyta</taxon>
        <taxon>Tracheophyta</taxon>
        <taxon>Spermatophyta</taxon>
        <taxon>Magnoliopsida</taxon>
        <taxon>eudicotyledons</taxon>
        <taxon>Gunneridae</taxon>
        <taxon>Pentapetalae</taxon>
        <taxon>asterids</taxon>
        <taxon>campanulids</taxon>
        <taxon>Asterales</taxon>
        <taxon>Asteraceae</taxon>
        <taxon>Asteroideae</taxon>
        <taxon>Heliantheae alliance</taxon>
        <taxon>Millerieae</taxon>
        <taxon>Smallanthus</taxon>
    </lineage>
</organism>
<reference evidence="1 2" key="2">
    <citation type="journal article" date="2022" name="Mol. Ecol. Resour.">
        <title>The genomes of chicory, endive, great burdock and yacon provide insights into Asteraceae paleo-polyploidization history and plant inulin production.</title>
        <authorList>
            <person name="Fan W."/>
            <person name="Wang S."/>
            <person name="Wang H."/>
            <person name="Wang A."/>
            <person name="Jiang F."/>
            <person name="Liu H."/>
            <person name="Zhao H."/>
            <person name="Xu D."/>
            <person name="Zhang Y."/>
        </authorList>
    </citation>
    <scope>NUCLEOTIDE SEQUENCE [LARGE SCALE GENOMIC DNA]</scope>
    <source>
        <strain evidence="2">cv. Yunnan</strain>
        <tissue evidence="1">Leaves</tissue>
    </source>
</reference>
<name>A0ACB9GKR3_9ASTR</name>
<gene>
    <name evidence="1" type="ORF">L1987_42771</name>
</gene>
<keyword evidence="2" id="KW-1185">Reference proteome</keyword>
<evidence type="ECO:0000313" key="2">
    <source>
        <dbReference type="Proteomes" id="UP001056120"/>
    </source>
</evidence>
<evidence type="ECO:0000313" key="1">
    <source>
        <dbReference type="EMBL" id="KAI3783685.1"/>
    </source>
</evidence>
<comment type="caution">
    <text evidence="1">The sequence shown here is derived from an EMBL/GenBank/DDBJ whole genome shotgun (WGS) entry which is preliminary data.</text>
</comment>
<sequence length="110" mass="12801">MMMLFHLQHHLHHHDHDTGHADDHDVRWKVFPNIYHLPTLPFHDVAASKVVDDICSICLFEFGDEDVVSQLDACHHVFHKCCIMRCLDHGHFTCPLCRSSLLNVLCKHVE</sequence>
<protein>
    <submittedName>
        <fullName evidence="1">Uncharacterized protein</fullName>
    </submittedName>
</protein>
<proteinExistence type="predicted"/>
<dbReference type="EMBL" id="CM042031">
    <property type="protein sequence ID" value="KAI3783685.1"/>
    <property type="molecule type" value="Genomic_DNA"/>
</dbReference>
<accession>A0ACB9GKR3</accession>